<dbReference type="AlphaFoldDB" id="A0A7J6VZB8"/>
<feature type="domain" description="Protein kinase" evidence="14">
    <location>
        <begin position="56"/>
        <end position="364"/>
    </location>
</feature>
<dbReference type="PANTHER" id="PTHR27002">
    <property type="entry name" value="RECEPTOR-LIKE SERINE/THREONINE-PROTEIN KINASE SD1-8"/>
    <property type="match status" value="1"/>
</dbReference>
<dbReference type="InterPro" id="IPR038408">
    <property type="entry name" value="GNK2_sf"/>
</dbReference>
<evidence type="ECO:0000313" key="16">
    <source>
        <dbReference type="EMBL" id="KAF5190203.1"/>
    </source>
</evidence>
<dbReference type="InterPro" id="IPR017441">
    <property type="entry name" value="Protein_kinase_ATP_BS"/>
</dbReference>
<dbReference type="Pfam" id="PF01657">
    <property type="entry name" value="Stress-antifung"/>
    <property type="match status" value="1"/>
</dbReference>
<keyword evidence="4 13" id="KW-0812">Transmembrane</keyword>
<keyword evidence="2" id="KW-0723">Serine/threonine-protein kinase</keyword>
<dbReference type="OrthoDB" id="1723950at2759"/>
<evidence type="ECO:0000256" key="8">
    <source>
        <dbReference type="ARBA" id="ARBA00022777"/>
    </source>
</evidence>
<dbReference type="PROSITE" id="PS50011">
    <property type="entry name" value="PROTEIN_KINASE_DOM"/>
    <property type="match status" value="1"/>
</dbReference>
<dbReference type="InterPro" id="IPR000719">
    <property type="entry name" value="Prot_kinase_dom"/>
</dbReference>
<gene>
    <name evidence="16" type="ORF">FRX31_020212</name>
</gene>
<dbReference type="Gene3D" id="3.30.430.20">
    <property type="entry name" value="Gnk2 domain, C-X8-C-X2-C motif"/>
    <property type="match status" value="1"/>
</dbReference>
<keyword evidence="17" id="KW-1185">Reference proteome</keyword>
<comment type="caution">
    <text evidence="16">The sequence shown here is derived from an EMBL/GenBank/DDBJ whole genome shotgun (WGS) entry which is preliminary data.</text>
</comment>
<evidence type="ECO:0000256" key="5">
    <source>
        <dbReference type="ARBA" id="ARBA00022729"/>
    </source>
</evidence>
<dbReference type="PROSITE" id="PS00107">
    <property type="entry name" value="PROTEIN_KINASE_ATP"/>
    <property type="match status" value="1"/>
</dbReference>
<dbReference type="InterPro" id="IPR011009">
    <property type="entry name" value="Kinase-like_dom_sf"/>
</dbReference>
<evidence type="ECO:0000256" key="13">
    <source>
        <dbReference type="SAM" id="Phobius"/>
    </source>
</evidence>
<sequence>MSNLSNTAAPAPLRYDFGSTAYQYFINIHGLAQCTRDLSTTDCFSCLQNLISYIPDCCISRVGAQIYSTTCYLRFEQYPFVQITVQSPPPPLPPVNASPPESNTGDRKGKSTNIVVIVVPIIVAVLLSAIFSYFILMRIRRNKKKKTTELIYEQDEMRIEEDSLQFDLNMIRTATNNFSDANKLGEGGFGAVYKGELLDGQEIAVKRLSKNSGQDFGLAKLFGVDQSQGNTRRIAGTLGYMAPEYALHGLFSVKSDVFSFGVLLLEIVSGKKSNDYYASGPSRNLLNHAWKLWREEKSEQDKDVSTWIKFPTFHRYILVAFVHQEIWKKAIKISSKTTFAAVLAIKISSKTTFAAVLAVFDELFHIYRIFAAVLASLFQ</sequence>
<evidence type="ECO:0000256" key="6">
    <source>
        <dbReference type="ARBA" id="ARBA00022737"/>
    </source>
</evidence>
<accession>A0A7J6VZB8</accession>
<evidence type="ECO:0000256" key="2">
    <source>
        <dbReference type="ARBA" id="ARBA00022527"/>
    </source>
</evidence>
<evidence type="ECO:0000256" key="7">
    <source>
        <dbReference type="ARBA" id="ARBA00022741"/>
    </source>
</evidence>
<dbReference type="PROSITE" id="PS51473">
    <property type="entry name" value="GNK2"/>
    <property type="match status" value="1"/>
</dbReference>
<dbReference type="GO" id="GO:0005886">
    <property type="term" value="C:plasma membrane"/>
    <property type="evidence" value="ECO:0007669"/>
    <property type="project" value="TreeGrafter"/>
</dbReference>
<keyword evidence="11 13" id="KW-0472">Membrane</keyword>
<evidence type="ECO:0000259" key="15">
    <source>
        <dbReference type="PROSITE" id="PS51473"/>
    </source>
</evidence>
<evidence type="ECO:0000256" key="12">
    <source>
        <dbReference type="PROSITE-ProRule" id="PRU10141"/>
    </source>
</evidence>
<keyword evidence="16" id="KW-0675">Receptor</keyword>
<evidence type="ECO:0000259" key="14">
    <source>
        <dbReference type="PROSITE" id="PS50011"/>
    </source>
</evidence>
<keyword evidence="10 13" id="KW-1133">Transmembrane helix</keyword>
<evidence type="ECO:0000256" key="11">
    <source>
        <dbReference type="ARBA" id="ARBA00023136"/>
    </source>
</evidence>
<dbReference type="SUPFAM" id="SSF56112">
    <property type="entry name" value="Protein kinase-like (PK-like)"/>
    <property type="match status" value="1"/>
</dbReference>
<dbReference type="Pfam" id="PF07714">
    <property type="entry name" value="PK_Tyr_Ser-Thr"/>
    <property type="match status" value="1"/>
</dbReference>
<organism evidence="16 17">
    <name type="scientific">Thalictrum thalictroides</name>
    <name type="common">Rue-anemone</name>
    <name type="synonym">Anemone thalictroides</name>
    <dbReference type="NCBI Taxonomy" id="46969"/>
    <lineage>
        <taxon>Eukaryota</taxon>
        <taxon>Viridiplantae</taxon>
        <taxon>Streptophyta</taxon>
        <taxon>Embryophyta</taxon>
        <taxon>Tracheophyta</taxon>
        <taxon>Spermatophyta</taxon>
        <taxon>Magnoliopsida</taxon>
        <taxon>Ranunculales</taxon>
        <taxon>Ranunculaceae</taxon>
        <taxon>Thalictroideae</taxon>
        <taxon>Thalictrum</taxon>
    </lineage>
</organism>
<proteinExistence type="predicted"/>
<feature type="domain" description="Gnk2-homologous" evidence="15">
    <location>
        <begin position="1"/>
        <end position="80"/>
    </location>
</feature>
<reference evidence="16 17" key="1">
    <citation type="submission" date="2020-06" db="EMBL/GenBank/DDBJ databases">
        <title>Transcriptomic and genomic resources for Thalictrum thalictroides and T. hernandezii: Facilitating candidate gene discovery in an emerging model plant lineage.</title>
        <authorList>
            <person name="Arias T."/>
            <person name="Riano-Pachon D.M."/>
            <person name="Di Stilio V.S."/>
        </authorList>
    </citation>
    <scope>NUCLEOTIDE SEQUENCE [LARGE SCALE GENOMIC DNA]</scope>
    <source>
        <strain evidence="17">cv. WT478/WT964</strain>
        <tissue evidence="16">Leaves</tissue>
    </source>
</reference>
<dbReference type="Gene3D" id="3.30.200.20">
    <property type="entry name" value="Phosphorylase Kinase, domain 1"/>
    <property type="match status" value="1"/>
</dbReference>
<keyword evidence="9 12" id="KW-0067">ATP-binding</keyword>
<evidence type="ECO:0000256" key="3">
    <source>
        <dbReference type="ARBA" id="ARBA00022679"/>
    </source>
</evidence>
<evidence type="ECO:0000256" key="10">
    <source>
        <dbReference type="ARBA" id="ARBA00022989"/>
    </source>
</evidence>
<dbReference type="PANTHER" id="PTHR27002:SF181">
    <property type="entry name" value="RECEPTOR-LIKE SERINE_THREONINE-PROTEIN KINASE"/>
    <property type="match status" value="1"/>
</dbReference>
<feature type="binding site" evidence="12">
    <location>
        <position position="206"/>
    </location>
    <ligand>
        <name>ATP</name>
        <dbReference type="ChEBI" id="CHEBI:30616"/>
    </ligand>
</feature>
<dbReference type="InterPro" id="IPR002902">
    <property type="entry name" value="GNK2"/>
</dbReference>
<dbReference type="InterPro" id="IPR001245">
    <property type="entry name" value="Ser-Thr/Tyr_kinase_cat_dom"/>
</dbReference>
<keyword evidence="6" id="KW-0677">Repeat</keyword>
<keyword evidence="5" id="KW-0732">Signal</keyword>
<dbReference type="GO" id="GO:0005524">
    <property type="term" value="F:ATP binding"/>
    <property type="evidence" value="ECO:0007669"/>
    <property type="project" value="UniProtKB-UniRule"/>
</dbReference>
<evidence type="ECO:0000256" key="1">
    <source>
        <dbReference type="ARBA" id="ARBA00004167"/>
    </source>
</evidence>
<name>A0A7J6VZB8_THATH</name>
<dbReference type="EMBL" id="JABWDY010024484">
    <property type="protein sequence ID" value="KAF5190203.1"/>
    <property type="molecule type" value="Genomic_DNA"/>
</dbReference>
<keyword evidence="3" id="KW-0808">Transferase</keyword>
<comment type="subcellular location">
    <subcellularLocation>
        <location evidence="1">Membrane</location>
        <topology evidence="1">Single-pass membrane protein</topology>
    </subcellularLocation>
</comment>
<feature type="transmembrane region" description="Helical" evidence="13">
    <location>
        <begin position="114"/>
        <end position="136"/>
    </location>
</feature>
<keyword evidence="8 16" id="KW-0418">Kinase</keyword>
<dbReference type="GO" id="GO:0004674">
    <property type="term" value="F:protein serine/threonine kinase activity"/>
    <property type="evidence" value="ECO:0007669"/>
    <property type="project" value="UniProtKB-KW"/>
</dbReference>
<dbReference type="Proteomes" id="UP000554482">
    <property type="component" value="Unassembled WGS sequence"/>
</dbReference>
<keyword evidence="7 12" id="KW-0547">Nucleotide-binding</keyword>
<evidence type="ECO:0000256" key="9">
    <source>
        <dbReference type="ARBA" id="ARBA00022840"/>
    </source>
</evidence>
<dbReference type="CDD" id="cd23509">
    <property type="entry name" value="Gnk2-like"/>
    <property type="match status" value="1"/>
</dbReference>
<evidence type="ECO:0000256" key="4">
    <source>
        <dbReference type="ARBA" id="ARBA00022692"/>
    </source>
</evidence>
<protein>
    <submittedName>
        <fullName evidence="16">Cysteine-rich receptor-like protein kinase</fullName>
    </submittedName>
</protein>
<evidence type="ECO:0000313" key="17">
    <source>
        <dbReference type="Proteomes" id="UP000554482"/>
    </source>
</evidence>
<dbReference type="Gene3D" id="1.10.510.10">
    <property type="entry name" value="Transferase(Phosphotransferase) domain 1"/>
    <property type="match status" value="1"/>
</dbReference>